<dbReference type="GO" id="GO:0017004">
    <property type="term" value="P:cytochrome complex assembly"/>
    <property type="evidence" value="ECO:0007669"/>
    <property type="project" value="InterPro"/>
</dbReference>
<gene>
    <name evidence="4" type="ORF">UFOPK2754_00141</name>
    <name evidence="5" type="ORF">UFOPK3139_00455</name>
    <name evidence="6" type="ORF">UFOPK3543_00485</name>
</gene>
<dbReference type="InterPro" id="IPR036127">
    <property type="entry name" value="CcmE-like_sf"/>
</dbReference>
<organism evidence="4">
    <name type="scientific">freshwater metagenome</name>
    <dbReference type="NCBI Taxonomy" id="449393"/>
    <lineage>
        <taxon>unclassified sequences</taxon>
        <taxon>metagenomes</taxon>
        <taxon>ecological metagenomes</taxon>
    </lineage>
</organism>
<evidence type="ECO:0000256" key="3">
    <source>
        <dbReference type="SAM" id="Phobius"/>
    </source>
</evidence>
<dbReference type="EMBL" id="CAFBMH010000010">
    <property type="protein sequence ID" value="CAB4894337.1"/>
    <property type="molecule type" value="Genomic_DNA"/>
</dbReference>
<evidence type="ECO:0000313" key="5">
    <source>
        <dbReference type="EMBL" id="CAB4817330.1"/>
    </source>
</evidence>
<protein>
    <submittedName>
        <fullName evidence="4">Unannotated protein</fullName>
    </submittedName>
</protein>
<dbReference type="EMBL" id="CAEZYR010000003">
    <property type="protein sequence ID" value="CAB4725917.1"/>
    <property type="molecule type" value="Genomic_DNA"/>
</dbReference>
<proteinExistence type="predicted"/>
<keyword evidence="3" id="KW-0812">Transmembrane</keyword>
<dbReference type="SUPFAM" id="SSF82093">
    <property type="entry name" value="Heme chaperone CcmE"/>
    <property type="match status" value="1"/>
</dbReference>
<keyword evidence="3" id="KW-1133">Transmembrane helix</keyword>
<dbReference type="GO" id="GO:0005886">
    <property type="term" value="C:plasma membrane"/>
    <property type="evidence" value="ECO:0007669"/>
    <property type="project" value="InterPro"/>
</dbReference>
<dbReference type="GO" id="GO:0017003">
    <property type="term" value="P:protein-heme linkage"/>
    <property type="evidence" value="ECO:0007669"/>
    <property type="project" value="InterPro"/>
</dbReference>
<evidence type="ECO:0000256" key="2">
    <source>
        <dbReference type="ARBA" id="ARBA00023136"/>
    </source>
</evidence>
<dbReference type="Pfam" id="PF03100">
    <property type="entry name" value="CcmE"/>
    <property type="match status" value="1"/>
</dbReference>
<evidence type="ECO:0000313" key="4">
    <source>
        <dbReference type="EMBL" id="CAB4725917.1"/>
    </source>
</evidence>
<dbReference type="InterPro" id="IPR004329">
    <property type="entry name" value="CcmE"/>
</dbReference>
<comment type="subcellular location">
    <subcellularLocation>
        <location evidence="1">Membrane</location>
    </subcellularLocation>
</comment>
<reference evidence="4" key="1">
    <citation type="submission" date="2020-05" db="EMBL/GenBank/DDBJ databases">
        <authorList>
            <person name="Chiriac C."/>
            <person name="Salcher M."/>
            <person name="Ghai R."/>
            <person name="Kavagutti S V."/>
        </authorList>
    </citation>
    <scope>NUCLEOTIDE SEQUENCE</scope>
</reference>
<accession>A0A6J6RU84</accession>
<dbReference type="Gene3D" id="2.40.50.140">
    <property type="entry name" value="Nucleic acid-binding proteins"/>
    <property type="match status" value="1"/>
</dbReference>
<evidence type="ECO:0000313" key="6">
    <source>
        <dbReference type="EMBL" id="CAB4894337.1"/>
    </source>
</evidence>
<dbReference type="GO" id="GO:0020037">
    <property type="term" value="F:heme binding"/>
    <property type="evidence" value="ECO:0007669"/>
    <property type="project" value="InterPro"/>
</dbReference>
<name>A0A6J6RU84_9ZZZZ</name>
<sequence>MTDIDLTPRDRAPRKKRSLGPMVLVLVIVVAIGALLFKTLGDASLFFKNADEAVEQRDDLGSQRFRMLGSVVPGTITKGDVDGRGAVLFTVSFDGVVADVASFDNPTELFKDGIPVVLEGHWRNASTAAVSARDCTGSTSAAFAGGAKDGWFFASDSILVKHDANYSSENRDRLDKAAYEGVATGASGAISFTCTGAAK</sequence>
<dbReference type="AlphaFoldDB" id="A0A6J6RU84"/>
<keyword evidence="2 3" id="KW-0472">Membrane</keyword>
<evidence type="ECO:0000256" key="1">
    <source>
        <dbReference type="ARBA" id="ARBA00004370"/>
    </source>
</evidence>
<dbReference type="InterPro" id="IPR012340">
    <property type="entry name" value="NA-bd_OB-fold"/>
</dbReference>
<feature type="transmembrane region" description="Helical" evidence="3">
    <location>
        <begin position="19"/>
        <end position="37"/>
    </location>
</feature>
<dbReference type="EMBL" id="CAFABA010000012">
    <property type="protein sequence ID" value="CAB4817330.1"/>
    <property type="molecule type" value="Genomic_DNA"/>
</dbReference>